<dbReference type="RefSeq" id="WP_204609725.1">
    <property type="nucleotide sequence ID" value="NZ_BAAAJX010000004.1"/>
</dbReference>
<dbReference type="InterPro" id="IPR016040">
    <property type="entry name" value="NAD(P)-bd_dom"/>
</dbReference>
<dbReference type="Proteomes" id="UP001501742">
    <property type="component" value="Unassembled WGS sequence"/>
</dbReference>
<feature type="domain" description="NAD(P)-binding" evidence="5">
    <location>
        <begin position="8"/>
        <end position="308"/>
    </location>
</feature>
<dbReference type="Pfam" id="PF16363">
    <property type="entry name" value="GDP_Man_Dehyd"/>
    <property type="match status" value="1"/>
</dbReference>
<reference evidence="6 7" key="1">
    <citation type="journal article" date="2019" name="Int. J. Syst. Evol. Microbiol.">
        <title>The Global Catalogue of Microorganisms (GCM) 10K type strain sequencing project: providing services to taxonomists for standard genome sequencing and annotation.</title>
        <authorList>
            <consortium name="The Broad Institute Genomics Platform"/>
            <consortium name="The Broad Institute Genome Sequencing Center for Infectious Disease"/>
            <person name="Wu L."/>
            <person name="Ma J."/>
        </authorList>
    </citation>
    <scope>NUCLEOTIDE SEQUENCE [LARGE SCALE GENOMIC DNA]</scope>
    <source>
        <strain evidence="6 7">JCM 12140</strain>
    </source>
</reference>
<keyword evidence="7" id="KW-1185">Reference proteome</keyword>
<gene>
    <name evidence="6" type="primary">gmd_2</name>
    <name evidence="6" type="ORF">GCM10009627_11150</name>
</gene>
<proteinExistence type="inferred from homology"/>
<name>A0ABN1ZBQ1_9MICO</name>
<evidence type="ECO:0000256" key="1">
    <source>
        <dbReference type="ARBA" id="ARBA00001937"/>
    </source>
</evidence>
<evidence type="ECO:0000313" key="6">
    <source>
        <dbReference type="EMBL" id="GAA1492769.1"/>
    </source>
</evidence>
<comment type="caution">
    <text evidence="6">The sequence shown here is derived from an EMBL/GenBank/DDBJ whole genome shotgun (WGS) entry which is preliminary data.</text>
</comment>
<dbReference type="Gene3D" id="3.90.25.10">
    <property type="entry name" value="UDP-galactose 4-epimerase, domain 1"/>
    <property type="match status" value="1"/>
</dbReference>
<dbReference type="SUPFAM" id="SSF51735">
    <property type="entry name" value="NAD(P)-binding Rossmann-fold domains"/>
    <property type="match status" value="1"/>
</dbReference>
<dbReference type="PANTHER" id="PTHR43715:SF1">
    <property type="entry name" value="GDP-MANNOSE 4,6 DEHYDRATASE"/>
    <property type="match status" value="1"/>
</dbReference>
<evidence type="ECO:0000256" key="2">
    <source>
        <dbReference type="ARBA" id="ARBA00009263"/>
    </source>
</evidence>
<dbReference type="EMBL" id="BAAAJX010000004">
    <property type="protein sequence ID" value="GAA1492769.1"/>
    <property type="molecule type" value="Genomic_DNA"/>
</dbReference>
<evidence type="ECO:0000256" key="3">
    <source>
        <dbReference type="ARBA" id="ARBA00011989"/>
    </source>
</evidence>
<dbReference type="PANTHER" id="PTHR43715">
    <property type="entry name" value="GDP-MANNOSE 4,6-DEHYDRATASE"/>
    <property type="match status" value="1"/>
</dbReference>
<protein>
    <recommendedName>
        <fullName evidence="3">GDP-mannose 4,6-dehydratase</fullName>
        <ecNumber evidence="3">4.2.1.47</ecNumber>
    </recommendedName>
</protein>
<keyword evidence="4" id="KW-0456">Lyase</keyword>
<organism evidence="6 7">
    <name type="scientific">Curtobacterium herbarum</name>
    <dbReference type="NCBI Taxonomy" id="150122"/>
    <lineage>
        <taxon>Bacteria</taxon>
        <taxon>Bacillati</taxon>
        <taxon>Actinomycetota</taxon>
        <taxon>Actinomycetes</taxon>
        <taxon>Micrococcales</taxon>
        <taxon>Microbacteriaceae</taxon>
        <taxon>Curtobacterium</taxon>
    </lineage>
</organism>
<evidence type="ECO:0000256" key="4">
    <source>
        <dbReference type="ARBA" id="ARBA00023239"/>
    </source>
</evidence>
<dbReference type="InterPro" id="IPR036291">
    <property type="entry name" value="NAD(P)-bd_dom_sf"/>
</dbReference>
<dbReference type="EC" id="4.2.1.47" evidence="3"/>
<comment type="similarity">
    <text evidence="2">Belongs to the NAD(P)-dependent epimerase/dehydratase family. GDP-mannose 4,6-dehydratase subfamily.</text>
</comment>
<evidence type="ECO:0000259" key="5">
    <source>
        <dbReference type="Pfam" id="PF16363"/>
    </source>
</evidence>
<accession>A0ABN1ZBQ1</accession>
<comment type="cofactor">
    <cofactor evidence="1">
        <name>NADP(+)</name>
        <dbReference type="ChEBI" id="CHEBI:58349"/>
    </cofactor>
</comment>
<sequence length="317" mass="34554">MTAARTALVTGVAGQTGSFLAEVLQATGWRVHGIQPAGSGAAPAGVAVHRIDLRCHDDVATVLHQVQPDAVVNLAALSSVARSWQEPVLTHQVNSAAVANLLDVVQELRRADPAVRFVQASSAEVFGRSADTPQTERSPIAPVNPYGVAKASAHLLTQAYRLTGMHASNAILYNHESERRPEHFVSRKITRAAARIAAGVQDELVLGDLDVQRDWGWARDYAAALALILQADEGDDYVIATGETHSIREFVEVAFAAVGIHDWQRYVRSDAAFHRPNETHRMVGDPGKIRRVLHWDPTVSFEQMVVAMVRHDQRALD</sequence>
<dbReference type="InterPro" id="IPR006368">
    <property type="entry name" value="GDP_Man_deHydtase"/>
</dbReference>
<evidence type="ECO:0000313" key="7">
    <source>
        <dbReference type="Proteomes" id="UP001501742"/>
    </source>
</evidence>
<dbReference type="Gene3D" id="3.40.50.720">
    <property type="entry name" value="NAD(P)-binding Rossmann-like Domain"/>
    <property type="match status" value="1"/>
</dbReference>